<dbReference type="SUPFAM" id="SSF158446">
    <property type="entry name" value="IVS-encoded protein-like"/>
    <property type="match status" value="1"/>
</dbReference>
<accession>A0A5M4B4L5</accession>
<evidence type="ECO:0000313" key="1">
    <source>
        <dbReference type="EMBL" id="GET35095.1"/>
    </source>
</evidence>
<dbReference type="AlphaFoldDB" id="A0A5M4B4L5"/>
<dbReference type="InterPro" id="IPR036583">
    <property type="entry name" value="23S_rRNA_IVS_sf"/>
</dbReference>
<dbReference type="Pfam" id="PF05635">
    <property type="entry name" value="23S_rRNA_IVP"/>
    <property type="match status" value="1"/>
</dbReference>
<dbReference type="NCBIfam" id="TIGR02436">
    <property type="entry name" value="four helix bundle protein"/>
    <property type="match status" value="1"/>
</dbReference>
<name>A0A5M4B4L5_9BACT</name>
<proteinExistence type="predicted"/>
<sequence>MLKTLLAMTTIKTFEDLEIWQLARKLSNQVYRIISYDAFAKDFGLKNQINSSSGSVMDNIAEGFERDGTKEFIQFLSIAKASCGECRSQLYRAYDRSYISQEELDSLSAETKDLGRKIGNLITYLKKSGYRGKKYEQPK</sequence>
<dbReference type="EMBL" id="BLAX01000001">
    <property type="protein sequence ID" value="GET35095.1"/>
    <property type="molecule type" value="Genomic_DNA"/>
</dbReference>
<dbReference type="PANTHER" id="PTHR38471:SF2">
    <property type="entry name" value="FOUR HELIX BUNDLE PROTEIN"/>
    <property type="match status" value="1"/>
</dbReference>
<gene>
    <name evidence="1" type="ORF">PbJCM13498_39580</name>
</gene>
<dbReference type="PANTHER" id="PTHR38471">
    <property type="entry name" value="FOUR HELIX BUNDLE PROTEIN"/>
    <property type="match status" value="1"/>
</dbReference>
<dbReference type="Proteomes" id="UP000391834">
    <property type="component" value="Unassembled WGS sequence"/>
</dbReference>
<keyword evidence="2" id="KW-1185">Reference proteome</keyword>
<protein>
    <submittedName>
        <fullName evidence="1">Four helix bundle protein</fullName>
    </submittedName>
</protein>
<evidence type="ECO:0000313" key="2">
    <source>
        <dbReference type="Proteomes" id="UP000391834"/>
    </source>
</evidence>
<organism evidence="1 2">
    <name type="scientific">Prolixibacter bellariivorans</name>
    <dbReference type="NCBI Taxonomy" id="314319"/>
    <lineage>
        <taxon>Bacteria</taxon>
        <taxon>Pseudomonadati</taxon>
        <taxon>Bacteroidota</taxon>
        <taxon>Bacteroidia</taxon>
        <taxon>Marinilabiliales</taxon>
        <taxon>Prolixibacteraceae</taxon>
        <taxon>Prolixibacter</taxon>
    </lineage>
</organism>
<dbReference type="InterPro" id="IPR012657">
    <property type="entry name" value="23S_rRNA-intervening_sequence"/>
</dbReference>
<comment type="caution">
    <text evidence="1">The sequence shown here is derived from an EMBL/GenBank/DDBJ whole genome shotgun (WGS) entry which is preliminary data.</text>
</comment>
<reference evidence="1 2" key="1">
    <citation type="submission" date="2019-10" db="EMBL/GenBank/DDBJ databases">
        <title>Prolixibacter strains distinguished by the presence of nitrate reductase genes were adept at nitrate-dependent anaerobic corrosion of metallic iron and carbon steel.</title>
        <authorList>
            <person name="Iino T."/>
            <person name="Shono N."/>
            <person name="Ito K."/>
            <person name="Nakamura R."/>
            <person name="Sueoka K."/>
            <person name="Harayama S."/>
            <person name="Ohkuma M."/>
        </authorList>
    </citation>
    <scope>NUCLEOTIDE SEQUENCE [LARGE SCALE GENOMIC DNA]</scope>
    <source>
        <strain evidence="1 2">JCM 13498</strain>
    </source>
</reference>
<dbReference type="Gene3D" id="1.20.1440.60">
    <property type="entry name" value="23S rRNA-intervening sequence"/>
    <property type="match status" value="1"/>
</dbReference>
<dbReference type="CDD" id="cd16377">
    <property type="entry name" value="23S_rRNA_IVP_like"/>
    <property type="match status" value="1"/>
</dbReference>